<dbReference type="RefSeq" id="WP_344855604.1">
    <property type="nucleotide sequence ID" value="NZ_BAAAUT010000003.1"/>
</dbReference>
<keyword evidence="2" id="KW-0472">Membrane</keyword>
<feature type="transmembrane region" description="Helical" evidence="2">
    <location>
        <begin position="147"/>
        <end position="167"/>
    </location>
</feature>
<evidence type="ECO:0000313" key="4">
    <source>
        <dbReference type="Proteomes" id="UP001500320"/>
    </source>
</evidence>
<evidence type="ECO:0000256" key="2">
    <source>
        <dbReference type="SAM" id="Phobius"/>
    </source>
</evidence>
<protein>
    <submittedName>
        <fullName evidence="3">Uncharacterized protein</fullName>
    </submittedName>
</protein>
<keyword evidence="2" id="KW-0812">Transmembrane</keyword>
<sequence length="382" mass="38476">MADAGDTSPGRSRDRHVPSYEAPTTPMPVVRDEDSGDDATVTPRVPRRSPGGSAGRDVPVSRGPAGGTASPIRAGGTVSRGPAGGTASGGRAGGAAGDAPGAPLRVGGPPAAVREPADAAEPAAPPVPARGGGGMAARIADIPVRTVYSALAAVATVFSIIGVFALFSGDEPADPVPQRRPAEEAAPAAPAAPSAPAASPAAELPRLPGAIPLAALPGTASPVTGTVVDTRAGVAYARLGGRWKDGAGRPFSAGMRVGGARPPRTLAVSFPLPGKAPAEAPDSDADHRALAVRAVRWALRNHYPDGSELVWTASQRHAGGRGWVLGYRVDYEIDGRRRSSQGALALLGTARAKPAVFLVTVPDGRRELWADIAPLVASVRPL</sequence>
<dbReference type="EMBL" id="BAAAUT010000003">
    <property type="protein sequence ID" value="GAA3117805.1"/>
    <property type="molecule type" value="Genomic_DNA"/>
</dbReference>
<name>A0ABP6MKN8_9ACTN</name>
<feature type="compositionally biased region" description="Gly residues" evidence="1">
    <location>
        <begin position="82"/>
        <end position="96"/>
    </location>
</feature>
<organism evidence="3 4">
    <name type="scientific">Planomonospora alba</name>
    <dbReference type="NCBI Taxonomy" id="161354"/>
    <lineage>
        <taxon>Bacteria</taxon>
        <taxon>Bacillati</taxon>
        <taxon>Actinomycetota</taxon>
        <taxon>Actinomycetes</taxon>
        <taxon>Streptosporangiales</taxon>
        <taxon>Streptosporangiaceae</taxon>
        <taxon>Planomonospora</taxon>
    </lineage>
</organism>
<accession>A0ABP6MKN8</accession>
<proteinExistence type="predicted"/>
<feature type="region of interest" description="Disordered" evidence="1">
    <location>
        <begin position="173"/>
        <end position="203"/>
    </location>
</feature>
<evidence type="ECO:0000256" key="1">
    <source>
        <dbReference type="SAM" id="MobiDB-lite"/>
    </source>
</evidence>
<keyword evidence="2" id="KW-1133">Transmembrane helix</keyword>
<evidence type="ECO:0000313" key="3">
    <source>
        <dbReference type="EMBL" id="GAA3117805.1"/>
    </source>
</evidence>
<reference evidence="4" key="1">
    <citation type="journal article" date="2019" name="Int. J. Syst. Evol. Microbiol.">
        <title>The Global Catalogue of Microorganisms (GCM) 10K type strain sequencing project: providing services to taxonomists for standard genome sequencing and annotation.</title>
        <authorList>
            <consortium name="The Broad Institute Genomics Platform"/>
            <consortium name="The Broad Institute Genome Sequencing Center for Infectious Disease"/>
            <person name="Wu L."/>
            <person name="Ma J."/>
        </authorList>
    </citation>
    <scope>NUCLEOTIDE SEQUENCE [LARGE SCALE GENOMIC DNA]</scope>
    <source>
        <strain evidence="4">JCM 9373</strain>
    </source>
</reference>
<comment type="caution">
    <text evidence="3">The sequence shown here is derived from an EMBL/GenBank/DDBJ whole genome shotgun (WGS) entry which is preliminary data.</text>
</comment>
<dbReference type="Proteomes" id="UP001500320">
    <property type="component" value="Unassembled WGS sequence"/>
</dbReference>
<feature type="compositionally biased region" description="Low complexity" evidence="1">
    <location>
        <begin position="184"/>
        <end position="203"/>
    </location>
</feature>
<feature type="compositionally biased region" description="Low complexity" evidence="1">
    <location>
        <begin position="97"/>
        <end position="122"/>
    </location>
</feature>
<gene>
    <name evidence="3" type="ORF">GCM10010466_06010</name>
</gene>
<keyword evidence="4" id="KW-1185">Reference proteome</keyword>
<feature type="region of interest" description="Disordered" evidence="1">
    <location>
        <begin position="1"/>
        <end position="132"/>
    </location>
</feature>